<proteinExistence type="predicted"/>
<protein>
    <recommendedName>
        <fullName evidence="7">Homeobox domain-containing protein</fullName>
    </recommendedName>
</protein>
<dbReference type="EMBL" id="PYSW02000015">
    <property type="protein sequence ID" value="KAG2386659.1"/>
    <property type="molecule type" value="Genomic_DNA"/>
</dbReference>
<sequence>MNRRKAEKRKSSDLTFKASEQDKSETFSAHGVAQEDEGAFEEPVEKRYPKRERKLKFKSVEEEVIIEALSDKEIHDEDDEANDVPYLDDGTDHSNSSDDSVFEMLEEEPSPLSKEHTDHLENETLKKSKDKTNAKRFNIPKHARAVLMEWLERHFDHPYPSEEEKEELCKTTKLTMSQINTWFVNSRIRIWKPKVEPGQKEEKTSSSSQSPKPSKDNTSNNSGDVKLPKIRINPNNANVTRTNIVGSLPNGLPTPSTVIGRGNLPKPSVDCLQKWLFDNFNHPYPSDAEKDALATETSLTLTQVNNWFINARRRVWKPLLQKLKAKGLDKDELIANGKLHEMAAKYLKSSKVSHEADRDNAGSSSSKKRGNKTSKPLHDDTNDTENNEPSTPNKKRNTLSAECVTSNENGEIPEKFQLQNFTKQACREMILQNLEMYLVNRNLCHQIDYERQQFLHSYEEAASRNDALIAAMYRLEQRQEEIRLNNERLRLMIEKVKKEKIDQERNRDYFLIEDLCSSL</sequence>
<comment type="caution">
    <text evidence="8">The sequence shown here is derived from an EMBL/GenBank/DDBJ whole genome shotgun (WGS) entry which is preliminary data.</text>
</comment>
<feature type="domain" description="Homeobox" evidence="7">
    <location>
        <begin position="261"/>
        <end position="318"/>
    </location>
</feature>
<dbReference type="Pfam" id="PF05920">
    <property type="entry name" value="Homeobox_KN"/>
    <property type="match status" value="2"/>
</dbReference>
<dbReference type="GO" id="GO:0003677">
    <property type="term" value="F:DNA binding"/>
    <property type="evidence" value="ECO:0007669"/>
    <property type="project" value="UniProtKB-UniRule"/>
</dbReference>
<dbReference type="Proteomes" id="UP000816034">
    <property type="component" value="Unassembled WGS sequence"/>
</dbReference>
<dbReference type="PANTHER" id="PTHR11850">
    <property type="entry name" value="HOMEOBOX PROTEIN TRANSCRIPTION FACTORS"/>
    <property type="match status" value="1"/>
</dbReference>
<gene>
    <name evidence="8" type="ORF">C9374_002403</name>
</gene>
<keyword evidence="3 4" id="KW-0539">Nucleus</keyword>
<evidence type="ECO:0000256" key="5">
    <source>
        <dbReference type="SAM" id="Coils"/>
    </source>
</evidence>
<feature type="region of interest" description="Disordered" evidence="6">
    <location>
        <begin position="194"/>
        <end position="231"/>
    </location>
</feature>
<dbReference type="PROSITE" id="PS50071">
    <property type="entry name" value="HOMEOBOX_2"/>
    <property type="match status" value="2"/>
</dbReference>
<feature type="coiled-coil region" evidence="5">
    <location>
        <begin position="479"/>
        <end position="506"/>
    </location>
</feature>
<dbReference type="InterPro" id="IPR009057">
    <property type="entry name" value="Homeodomain-like_sf"/>
</dbReference>
<feature type="compositionally biased region" description="Basic and acidic residues" evidence="6">
    <location>
        <begin position="194"/>
        <end position="204"/>
    </location>
</feature>
<keyword evidence="2 4" id="KW-0371">Homeobox</keyword>
<accession>A0AA88GVU6</accession>
<dbReference type="AlphaFoldDB" id="A0AA88GVU6"/>
<dbReference type="SUPFAM" id="SSF46689">
    <property type="entry name" value="Homeodomain-like"/>
    <property type="match status" value="2"/>
</dbReference>
<evidence type="ECO:0000256" key="3">
    <source>
        <dbReference type="ARBA" id="ARBA00023242"/>
    </source>
</evidence>
<feature type="compositionally biased region" description="Acidic residues" evidence="6">
    <location>
        <begin position="100"/>
        <end position="109"/>
    </location>
</feature>
<keyword evidence="5" id="KW-0175">Coiled coil</keyword>
<dbReference type="GO" id="GO:0006355">
    <property type="term" value="P:regulation of DNA-templated transcription"/>
    <property type="evidence" value="ECO:0007669"/>
    <property type="project" value="InterPro"/>
</dbReference>
<evidence type="ECO:0000256" key="6">
    <source>
        <dbReference type="SAM" id="MobiDB-lite"/>
    </source>
</evidence>
<feature type="DNA-binding region" description="Homeobox" evidence="4">
    <location>
        <begin position="132"/>
        <end position="194"/>
    </location>
</feature>
<dbReference type="GO" id="GO:0005634">
    <property type="term" value="C:nucleus"/>
    <property type="evidence" value="ECO:0007669"/>
    <property type="project" value="UniProtKB-SubCell"/>
</dbReference>
<feature type="region of interest" description="Disordered" evidence="6">
    <location>
        <begin position="71"/>
        <end position="133"/>
    </location>
</feature>
<dbReference type="GeneID" id="68094859"/>
<dbReference type="Gene3D" id="1.10.10.60">
    <property type="entry name" value="Homeodomain-like"/>
    <property type="match status" value="2"/>
</dbReference>
<feature type="compositionally biased region" description="Polar residues" evidence="6">
    <location>
        <begin position="387"/>
        <end position="399"/>
    </location>
</feature>
<comment type="subcellular location">
    <subcellularLocation>
        <location evidence="4">Nucleus</location>
    </subcellularLocation>
</comment>
<feature type="region of interest" description="Disordered" evidence="6">
    <location>
        <begin position="349"/>
        <end position="399"/>
    </location>
</feature>
<dbReference type="CDD" id="cd00086">
    <property type="entry name" value="homeodomain"/>
    <property type="match status" value="2"/>
</dbReference>
<evidence type="ECO:0000313" key="8">
    <source>
        <dbReference type="EMBL" id="KAG2386659.1"/>
    </source>
</evidence>
<keyword evidence="1 4" id="KW-0238">DNA-binding</keyword>
<feature type="DNA-binding region" description="Homeobox" evidence="4">
    <location>
        <begin position="263"/>
        <end position="319"/>
    </location>
</feature>
<feature type="region of interest" description="Disordered" evidence="6">
    <location>
        <begin position="1"/>
        <end position="45"/>
    </location>
</feature>
<organism evidence="8 9">
    <name type="scientific">Naegleria lovaniensis</name>
    <name type="common">Amoeba</name>
    <dbReference type="NCBI Taxonomy" id="51637"/>
    <lineage>
        <taxon>Eukaryota</taxon>
        <taxon>Discoba</taxon>
        <taxon>Heterolobosea</taxon>
        <taxon>Tetramitia</taxon>
        <taxon>Eutetramitia</taxon>
        <taxon>Vahlkampfiidae</taxon>
        <taxon>Naegleria</taxon>
    </lineage>
</organism>
<evidence type="ECO:0000256" key="4">
    <source>
        <dbReference type="PROSITE-ProRule" id="PRU00108"/>
    </source>
</evidence>
<keyword evidence="9" id="KW-1185">Reference proteome</keyword>
<dbReference type="InterPro" id="IPR008422">
    <property type="entry name" value="KN_HD"/>
</dbReference>
<evidence type="ECO:0000259" key="7">
    <source>
        <dbReference type="PROSITE" id="PS50071"/>
    </source>
</evidence>
<evidence type="ECO:0000256" key="2">
    <source>
        <dbReference type="ARBA" id="ARBA00023155"/>
    </source>
</evidence>
<feature type="compositionally biased region" description="Basic and acidic residues" evidence="6">
    <location>
        <begin position="113"/>
        <end position="133"/>
    </location>
</feature>
<evidence type="ECO:0000313" key="9">
    <source>
        <dbReference type="Proteomes" id="UP000816034"/>
    </source>
</evidence>
<dbReference type="InterPro" id="IPR050224">
    <property type="entry name" value="TALE_homeobox"/>
</dbReference>
<evidence type="ECO:0000256" key="1">
    <source>
        <dbReference type="ARBA" id="ARBA00023125"/>
    </source>
</evidence>
<dbReference type="RefSeq" id="XP_044550651.1">
    <property type="nucleotide sequence ID" value="XM_044691818.1"/>
</dbReference>
<name>A0AA88GVU6_NAELO</name>
<dbReference type="SMART" id="SM00389">
    <property type="entry name" value="HOX"/>
    <property type="match status" value="2"/>
</dbReference>
<feature type="domain" description="Homeobox" evidence="7">
    <location>
        <begin position="130"/>
        <end position="193"/>
    </location>
</feature>
<dbReference type="InterPro" id="IPR001356">
    <property type="entry name" value="HD"/>
</dbReference>
<reference evidence="8 9" key="1">
    <citation type="journal article" date="2018" name="BMC Genomics">
        <title>The genome of Naegleria lovaniensis, the basis for a comparative approach to unravel pathogenicity factors of the human pathogenic amoeba N. fowleri.</title>
        <authorList>
            <person name="Liechti N."/>
            <person name="Schurch N."/>
            <person name="Bruggmann R."/>
            <person name="Wittwer M."/>
        </authorList>
    </citation>
    <scope>NUCLEOTIDE SEQUENCE [LARGE SCALE GENOMIC DNA]</scope>
    <source>
        <strain evidence="8 9">ATCC 30569</strain>
    </source>
</reference>